<dbReference type="AlphaFoldDB" id="A0A0B8PHJ8"/>
<protein>
    <submittedName>
        <fullName evidence="1">Uncharacterized protein</fullName>
    </submittedName>
</protein>
<dbReference type="Proteomes" id="UP000031670">
    <property type="component" value="Unassembled WGS sequence"/>
</dbReference>
<dbReference type="InterPro" id="IPR037107">
    <property type="entry name" value="Put_OMP_sf"/>
</dbReference>
<accession>A0A0B8PHJ8</accession>
<dbReference type="Gene3D" id="2.40.128.140">
    <property type="entry name" value="Outer membrane protein"/>
    <property type="match status" value="1"/>
</dbReference>
<name>A0A0B8PHJ8_9VIBR</name>
<reference evidence="1 2" key="1">
    <citation type="submission" date="2015-01" db="EMBL/GenBank/DDBJ databases">
        <title>Vibrio sp. C5 JCM 19232 whole genome shotgun sequence.</title>
        <authorList>
            <person name="Sawabe T."/>
            <person name="Meirelles P."/>
            <person name="Feng G."/>
            <person name="Sayaka M."/>
            <person name="Hattori M."/>
            <person name="Ohkuma M."/>
        </authorList>
    </citation>
    <scope>NUCLEOTIDE SEQUENCE [LARGE SCALE GENOMIC DNA]</scope>
    <source>
        <strain evidence="1 2">JCM19232</strain>
    </source>
</reference>
<evidence type="ECO:0000313" key="2">
    <source>
        <dbReference type="Proteomes" id="UP000031670"/>
    </source>
</evidence>
<reference evidence="1 2" key="2">
    <citation type="submission" date="2015-01" db="EMBL/GenBank/DDBJ databases">
        <authorList>
            <consortium name="NBRP consortium"/>
            <person name="Sawabe T."/>
            <person name="Meirelles P."/>
            <person name="Feng G."/>
            <person name="Sayaka M."/>
            <person name="Hattori M."/>
            <person name="Ohkuma M."/>
        </authorList>
    </citation>
    <scope>NUCLEOTIDE SEQUENCE [LARGE SCALE GENOMIC DNA]</scope>
    <source>
        <strain evidence="1 2">JCM19232</strain>
    </source>
</reference>
<sequence length="107" mass="11986">MSLLLYSIASTEINSYSLMLGTTGPNSYAEEGQKFVHSIIKSDDPQGWDNQIENQVVLNFTYNRNDKWYESALSGTTNHESVLRLALWQVTFEVRLQAALSGVGVQV</sequence>
<dbReference type="Pfam" id="PF09982">
    <property type="entry name" value="LpxR"/>
    <property type="match status" value="1"/>
</dbReference>
<organism evidence="1 2">
    <name type="scientific">Vibrio ishigakensis</name>
    <dbReference type="NCBI Taxonomy" id="1481914"/>
    <lineage>
        <taxon>Bacteria</taxon>
        <taxon>Pseudomonadati</taxon>
        <taxon>Pseudomonadota</taxon>
        <taxon>Gammaproteobacteria</taxon>
        <taxon>Vibrionales</taxon>
        <taxon>Vibrionaceae</taxon>
        <taxon>Vibrio</taxon>
    </lineage>
</organism>
<dbReference type="InterPro" id="IPR018707">
    <property type="entry name" value="LpxR"/>
</dbReference>
<dbReference type="EMBL" id="BBSA01000005">
    <property type="protein sequence ID" value="GAM62259.1"/>
    <property type="molecule type" value="Genomic_DNA"/>
</dbReference>
<proteinExistence type="predicted"/>
<comment type="caution">
    <text evidence="1">The sequence shown here is derived from an EMBL/GenBank/DDBJ whole genome shotgun (WGS) entry which is preliminary data.</text>
</comment>
<gene>
    <name evidence="1" type="ORF">JCM19232_5223</name>
</gene>
<evidence type="ECO:0000313" key="1">
    <source>
        <dbReference type="EMBL" id="GAM62259.1"/>
    </source>
</evidence>